<dbReference type="AlphaFoldDB" id="A0A7J3XZT8"/>
<dbReference type="Pfam" id="PF00149">
    <property type="entry name" value="Metallophos"/>
    <property type="match status" value="1"/>
</dbReference>
<keyword evidence="3" id="KW-0269">Exonuclease</keyword>
<evidence type="ECO:0000256" key="1">
    <source>
        <dbReference type="ARBA" id="ARBA00022801"/>
    </source>
</evidence>
<dbReference type="Gene3D" id="3.60.21.10">
    <property type="match status" value="1"/>
</dbReference>
<feature type="domain" description="Calcineurin-like phosphoesterase" evidence="2">
    <location>
        <begin position="1"/>
        <end position="170"/>
    </location>
</feature>
<dbReference type="PANTHER" id="PTHR30337">
    <property type="entry name" value="COMPONENT OF ATP-DEPENDENT DSDNA EXONUCLEASE"/>
    <property type="match status" value="1"/>
</dbReference>
<dbReference type="InterPro" id="IPR050535">
    <property type="entry name" value="DNA_Repair-Maintenance_Comp"/>
</dbReference>
<dbReference type="CDD" id="cd00840">
    <property type="entry name" value="MPP_Mre11_N"/>
    <property type="match status" value="1"/>
</dbReference>
<keyword evidence="1" id="KW-0378">Hydrolase</keyword>
<proteinExistence type="predicted"/>
<dbReference type="InterPro" id="IPR004843">
    <property type="entry name" value="Calcineurin-like_PHP"/>
</dbReference>
<evidence type="ECO:0000259" key="2">
    <source>
        <dbReference type="Pfam" id="PF00149"/>
    </source>
</evidence>
<keyword evidence="3" id="KW-0540">Nuclease</keyword>
<dbReference type="InterPro" id="IPR041796">
    <property type="entry name" value="Mre11_N"/>
</dbReference>
<name>A0A7J3XZT8_9CREN</name>
<dbReference type="EMBL" id="DRYK01000066">
    <property type="protein sequence ID" value="HHP68197.1"/>
    <property type="molecule type" value="Genomic_DNA"/>
</dbReference>
<protein>
    <submittedName>
        <fullName evidence="3">DNA repair exonuclease</fullName>
    </submittedName>
</protein>
<organism evidence="3">
    <name type="scientific">Thermogladius calderae</name>
    <dbReference type="NCBI Taxonomy" id="1200300"/>
    <lineage>
        <taxon>Archaea</taxon>
        <taxon>Thermoproteota</taxon>
        <taxon>Thermoprotei</taxon>
        <taxon>Desulfurococcales</taxon>
        <taxon>Desulfurococcaceae</taxon>
        <taxon>Thermogladius</taxon>
    </lineage>
</organism>
<dbReference type="SUPFAM" id="SSF56300">
    <property type="entry name" value="Metallo-dependent phosphatases"/>
    <property type="match status" value="1"/>
</dbReference>
<dbReference type="GO" id="GO:0004527">
    <property type="term" value="F:exonuclease activity"/>
    <property type="evidence" value="ECO:0007669"/>
    <property type="project" value="UniProtKB-KW"/>
</dbReference>
<evidence type="ECO:0000313" key="3">
    <source>
        <dbReference type="EMBL" id="HHP68197.1"/>
    </source>
</evidence>
<sequence>MRILHTSDLHLGSRLFSDNPSFKKVFHEAFKEIAEIALSKSCSLVLVSGDLFDSSTLNRIDSETVLRSVEVLRELKKHGVKVAVSPGNHDIHLDGEGVLDLLEKAELILKPGVRVGDLIEVKPLDVDDYTLLALPGLRNSSEVDFVNSRRIKIVGEARGRKIVMAHSIVDIGSLRVGDLVPRLSGEKSVSLNTLDTLFPQAVYFALGHVHYPLPLEKTGRTRAAYPGAPVGYDLNDLLDSFFLKNKGIRRRVLLVDLEGETPRYEAVELSNTPDVGYVELPEKVDLATALSTLSNVMEKLKKPWRVVVFSVSRSVDSTVLARLRSTAERESAYAYIRVRGVEEAEPFALTSLAQVSDLFESERKLLEQLLPRYGLKIPPDRVQELIDLVSRGVPVEEIIREILKAVDEVE</sequence>
<reference evidence="3" key="1">
    <citation type="journal article" date="2020" name="mSystems">
        <title>Genome- and Community-Level Interaction Insights into Carbon Utilization and Element Cycling Functions of Hydrothermarchaeota in Hydrothermal Sediment.</title>
        <authorList>
            <person name="Zhou Z."/>
            <person name="Liu Y."/>
            <person name="Xu W."/>
            <person name="Pan J."/>
            <person name="Luo Z.H."/>
            <person name="Li M."/>
        </authorList>
    </citation>
    <scope>NUCLEOTIDE SEQUENCE [LARGE SCALE GENOMIC DNA]</scope>
    <source>
        <strain evidence="3">SpSt-110</strain>
    </source>
</reference>
<comment type="caution">
    <text evidence="3">The sequence shown here is derived from an EMBL/GenBank/DDBJ whole genome shotgun (WGS) entry which is preliminary data.</text>
</comment>
<dbReference type="InterPro" id="IPR029052">
    <property type="entry name" value="Metallo-depent_PP-like"/>
</dbReference>
<accession>A0A7J3XZT8</accession>
<gene>
    <name evidence="3" type="ORF">ENM60_05385</name>
</gene>